<dbReference type="OrthoDB" id="733404at2"/>
<evidence type="ECO:0000256" key="9">
    <source>
        <dbReference type="ARBA" id="ARBA00022737"/>
    </source>
</evidence>
<dbReference type="GO" id="GO:0005509">
    <property type="term" value="F:calcium ion binding"/>
    <property type="evidence" value="ECO:0007669"/>
    <property type="project" value="InterPro"/>
</dbReference>
<dbReference type="Gene3D" id="2.150.10.10">
    <property type="entry name" value="Serralysin-like metalloprotease, C-terminal"/>
    <property type="match status" value="1"/>
</dbReference>
<dbReference type="SUPFAM" id="SSF55486">
    <property type="entry name" value="Metalloproteases ('zincins'), catalytic domain"/>
    <property type="match status" value="1"/>
</dbReference>
<dbReference type="Pfam" id="PF08548">
    <property type="entry name" value="Peptidase_M10_C"/>
    <property type="match status" value="1"/>
</dbReference>
<feature type="binding site" evidence="15">
    <location>
        <position position="199"/>
    </location>
    <ligand>
        <name>Zn(2+)</name>
        <dbReference type="ChEBI" id="CHEBI:29105"/>
        <note>catalytic</note>
    </ligand>
</feature>
<dbReference type="PIRSF" id="PIRSF001205">
    <property type="entry name" value="Peptidase_M10B"/>
    <property type="match status" value="1"/>
</dbReference>
<evidence type="ECO:0000256" key="6">
    <source>
        <dbReference type="ARBA" id="ARBA00022525"/>
    </source>
</evidence>
<keyword evidence="10" id="KW-0378">Hydrolase</keyword>
<accession>A0A318P8J5</accession>
<dbReference type="InterPro" id="IPR024079">
    <property type="entry name" value="MetalloPept_cat_dom_sf"/>
</dbReference>
<dbReference type="Pfam" id="PF00353">
    <property type="entry name" value="HemolysinCabind"/>
    <property type="match status" value="1"/>
</dbReference>
<dbReference type="InterPro" id="IPR034033">
    <property type="entry name" value="Serralysin-like"/>
</dbReference>
<dbReference type="GO" id="GO:0006508">
    <property type="term" value="P:proteolysis"/>
    <property type="evidence" value="ECO:0007669"/>
    <property type="project" value="UniProtKB-KW"/>
</dbReference>
<dbReference type="InterPro" id="IPR013858">
    <property type="entry name" value="Peptidase_M10B_C"/>
</dbReference>
<feature type="domain" description="Peptidase metallopeptidase" evidence="16">
    <location>
        <begin position="48"/>
        <end position="251"/>
    </location>
</feature>
<dbReference type="InterPro" id="IPR001818">
    <property type="entry name" value="Pept_M10_metallopeptidase"/>
</dbReference>
<evidence type="ECO:0000256" key="12">
    <source>
        <dbReference type="ARBA" id="ARBA00022837"/>
    </source>
</evidence>
<protein>
    <recommendedName>
        <fullName evidence="5">serralysin</fullName>
        <ecNumber evidence="5">3.4.24.40</ecNumber>
    </recommendedName>
</protein>
<evidence type="ECO:0000313" key="18">
    <source>
        <dbReference type="Proteomes" id="UP000248196"/>
    </source>
</evidence>
<dbReference type="GO" id="GO:0004222">
    <property type="term" value="F:metalloendopeptidase activity"/>
    <property type="evidence" value="ECO:0007669"/>
    <property type="project" value="InterPro"/>
</dbReference>
<dbReference type="InterPro" id="IPR016294">
    <property type="entry name" value="Pept_M10B"/>
</dbReference>
<dbReference type="InterPro" id="IPR011049">
    <property type="entry name" value="Serralysin-like_metalloprot_C"/>
</dbReference>
<name>A0A318P8J5_SERPL</name>
<proteinExistence type="inferred from homology"/>
<keyword evidence="7" id="KW-0645">Protease</keyword>
<comment type="cofactor">
    <cofactor evidence="2">
        <name>Ca(2+)</name>
        <dbReference type="ChEBI" id="CHEBI:29108"/>
    </cofactor>
</comment>
<dbReference type="GO" id="GO:0005615">
    <property type="term" value="C:extracellular space"/>
    <property type="evidence" value="ECO:0007669"/>
    <property type="project" value="InterPro"/>
</dbReference>
<keyword evidence="8 15" id="KW-0479">Metal-binding</keyword>
<keyword evidence="12" id="KW-0106">Calcium</keyword>
<dbReference type="NCBIfam" id="NF035945">
    <property type="entry name" value="Zn_serralysin"/>
    <property type="match status" value="1"/>
</dbReference>
<evidence type="ECO:0000256" key="8">
    <source>
        <dbReference type="ARBA" id="ARBA00022723"/>
    </source>
</evidence>
<evidence type="ECO:0000256" key="14">
    <source>
        <dbReference type="PIRSR" id="PIRSR001205-1"/>
    </source>
</evidence>
<evidence type="ECO:0000256" key="3">
    <source>
        <dbReference type="ARBA" id="ARBA00004613"/>
    </source>
</evidence>
<dbReference type="GO" id="GO:0008270">
    <property type="term" value="F:zinc ion binding"/>
    <property type="evidence" value="ECO:0007669"/>
    <property type="project" value="InterPro"/>
</dbReference>
<feature type="binding site" evidence="15">
    <location>
        <position position="205"/>
    </location>
    <ligand>
        <name>Zn(2+)</name>
        <dbReference type="ChEBI" id="CHEBI:29105"/>
        <note>catalytic</note>
    </ligand>
</feature>
<dbReference type="CDD" id="cd04277">
    <property type="entry name" value="ZnMc_serralysin_like"/>
    <property type="match status" value="1"/>
</dbReference>
<dbReference type="InterPro" id="IPR006026">
    <property type="entry name" value="Peptidase_Metallo"/>
</dbReference>
<reference evidence="17 18" key="1">
    <citation type="submission" date="2017-11" db="EMBL/GenBank/DDBJ databases">
        <title>Genome sequence of the oocydin A producing rhizobacterium Serratia plymuthica 4Rx5.</title>
        <authorList>
            <person name="Matilla M.A."/>
            <person name="Udaondo Z."/>
            <person name="Salmond G.P.C."/>
        </authorList>
    </citation>
    <scope>NUCLEOTIDE SEQUENCE [LARGE SCALE GENOMIC DNA]</scope>
    <source>
        <strain evidence="17 18">4Rx5</strain>
    </source>
</reference>
<dbReference type="PRINTS" id="PR00313">
    <property type="entry name" value="CABNDNGRPT"/>
</dbReference>
<keyword evidence="11 15" id="KW-0862">Zinc</keyword>
<dbReference type="RefSeq" id="WP_004944398.1">
    <property type="nucleotide sequence ID" value="NZ_PESE01000001.1"/>
</dbReference>
<dbReference type="GO" id="GO:0031012">
    <property type="term" value="C:extracellular matrix"/>
    <property type="evidence" value="ECO:0007669"/>
    <property type="project" value="InterPro"/>
</dbReference>
<evidence type="ECO:0000256" key="5">
    <source>
        <dbReference type="ARBA" id="ARBA00012422"/>
    </source>
</evidence>
<dbReference type="AlphaFoldDB" id="A0A318P8J5"/>
<feature type="active site" evidence="14">
    <location>
        <position position="196"/>
    </location>
</feature>
<evidence type="ECO:0000256" key="15">
    <source>
        <dbReference type="PIRSR" id="PIRSR001205-2"/>
    </source>
</evidence>
<comment type="cofactor">
    <cofactor evidence="15">
        <name>Zn(2+)</name>
        <dbReference type="ChEBI" id="CHEBI:29105"/>
    </cofactor>
    <text evidence="15">Binds 1 zinc ion per subunit.</text>
</comment>
<comment type="catalytic activity">
    <reaction evidence="1">
        <text>Preferential cleavage of bonds with hydrophobic residues in P1'.</text>
        <dbReference type="EC" id="3.4.24.40"/>
    </reaction>
</comment>
<evidence type="ECO:0000259" key="16">
    <source>
        <dbReference type="SMART" id="SM00235"/>
    </source>
</evidence>
<keyword evidence="13" id="KW-0482">Metalloprotease</keyword>
<evidence type="ECO:0000256" key="7">
    <source>
        <dbReference type="ARBA" id="ARBA00022670"/>
    </source>
</evidence>
<comment type="similarity">
    <text evidence="4">Belongs to the peptidase M10B family.</text>
</comment>
<dbReference type="EC" id="3.4.24.40" evidence="5"/>
<evidence type="ECO:0000256" key="4">
    <source>
        <dbReference type="ARBA" id="ARBA00009490"/>
    </source>
</evidence>
<comment type="caution">
    <text evidence="17">The sequence shown here is derived from an EMBL/GenBank/DDBJ whole genome shotgun (WGS) entry which is preliminary data.</text>
</comment>
<dbReference type="EMBL" id="PESE01000001">
    <property type="protein sequence ID" value="PYD39986.1"/>
    <property type="molecule type" value="Genomic_DNA"/>
</dbReference>
<dbReference type="SMART" id="SM00235">
    <property type="entry name" value="ZnMc"/>
    <property type="match status" value="1"/>
</dbReference>
<sequence>METSLNGKASGWDSVNDLLNEHHRGNGLNVNNKPSFDVGEAGQQIARSEQTWNGVHITGQGATVTYSFPDWDYNQTNLNSVFFRADDRETGLSAFTAEQQAQAKLSLQSWADVANITFVEVAPGHKSDITFGNYEGAGQAYAIKPFTQAGNDYSGQHVAGQSWYNVNYDVADTGDGVYANLHPDLGNYGRLTFTHEIGHTLGLDHPGDYNAGDGATYKSVPTYAEDTRQFSVMSYWNESYTGGDNGGHYAAAPLVDDIAAIQYLYGANTSTRAGDSVYGFHSNTGRDFYTANDSSQKLVFSVWDGGGKDTLDFSGYSQDQRINLTAGSFSDVGGLKGNISIAAGVTIENAIGGSGNDVIVGNNAANIIKGGAGNDVIYGGGGQDQLSGGSGKDIFVFAAVSDSPYTSPDKILDFETGIDKIDLSFFNHGDKGNDFIHFVENLSGQAGEALLSYNAQTHLSELALNIHGNAGPDFLVQIVGQANAATDFIV</sequence>
<feature type="binding site" evidence="15">
    <location>
        <position position="195"/>
    </location>
    <ligand>
        <name>Zn(2+)</name>
        <dbReference type="ChEBI" id="CHEBI:29105"/>
        <note>catalytic</note>
    </ligand>
</feature>
<dbReference type="InterPro" id="IPR018511">
    <property type="entry name" value="Hemolysin-typ_Ca-bd_CS"/>
</dbReference>
<evidence type="ECO:0000256" key="1">
    <source>
        <dbReference type="ARBA" id="ARBA00001609"/>
    </source>
</evidence>
<evidence type="ECO:0000256" key="13">
    <source>
        <dbReference type="ARBA" id="ARBA00023049"/>
    </source>
</evidence>
<dbReference type="SUPFAM" id="SSF51120">
    <property type="entry name" value="beta-Roll"/>
    <property type="match status" value="1"/>
</dbReference>
<evidence type="ECO:0000256" key="11">
    <source>
        <dbReference type="ARBA" id="ARBA00022833"/>
    </source>
</evidence>
<dbReference type="Gene3D" id="3.40.390.10">
    <property type="entry name" value="Collagenase (Catalytic Domain)"/>
    <property type="match status" value="1"/>
</dbReference>
<keyword evidence="6" id="KW-0964">Secreted</keyword>
<evidence type="ECO:0000313" key="17">
    <source>
        <dbReference type="EMBL" id="PYD39986.1"/>
    </source>
</evidence>
<organism evidence="17 18">
    <name type="scientific">Serratia plymuthica</name>
    <dbReference type="NCBI Taxonomy" id="82996"/>
    <lineage>
        <taxon>Bacteria</taxon>
        <taxon>Pseudomonadati</taxon>
        <taxon>Pseudomonadota</taxon>
        <taxon>Gammaproteobacteria</taxon>
        <taxon>Enterobacterales</taxon>
        <taxon>Yersiniaceae</taxon>
        <taxon>Serratia</taxon>
    </lineage>
</organism>
<keyword evidence="9" id="KW-0677">Repeat</keyword>
<dbReference type="InterPro" id="IPR001343">
    <property type="entry name" value="Hemolysn_Ca-bd"/>
</dbReference>
<evidence type="ECO:0000256" key="10">
    <source>
        <dbReference type="ARBA" id="ARBA00022801"/>
    </source>
</evidence>
<dbReference type="Proteomes" id="UP000248196">
    <property type="component" value="Unassembled WGS sequence"/>
</dbReference>
<dbReference type="Pfam" id="PF00413">
    <property type="entry name" value="Peptidase_M10"/>
    <property type="match status" value="1"/>
</dbReference>
<dbReference type="PROSITE" id="PS00330">
    <property type="entry name" value="HEMOLYSIN_CALCIUM"/>
    <property type="match status" value="1"/>
</dbReference>
<evidence type="ECO:0000256" key="2">
    <source>
        <dbReference type="ARBA" id="ARBA00001913"/>
    </source>
</evidence>
<gene>
    <name evidence="17" type="ORF">CT690_01480</name>
</gene>
<comment type="subcellular location">
    <subcellularLocation>
        <location evidence="3">Secreted</location>
    </subcellularLocation>
</comment>